<evidence type="ECO:0000256" key="1">
    <source>
        <dbReference type="ARBA" id="ARBA00004429"/>
    </source>
</evidence>
<evidence type="ECO:0000256" key="6">
    <source>
        <dbReference type="ARBA" id="ARBA00022989"/>
    </source>
</evidence>
<evidence type="ECO:0000313" key="11">
    <source>
        <dbReference type="Proteomes" id="UP000321363"/>
    </source>
</evidence>
<keyword evidence="11" id="KW-1185">Reference proteome</keyword>
<dbReference type="EMBL" id="VOQF01000001">
    <property type="protein sequence ID" value="TXC92950.1"/>
    <property type="molecule type" value="Genomic_DNA"/>
</dbReference>
<feature type="transmembrane region" description="Helical" evidence="8">
    <location>
        <begin position="484"/>
        <end position="517"/>
    </location>
</feature>
<dbReference type="OrthoDB" id="9782004at2"/>
<keyword evidence="4" id="KW-0997">Cell inner membrane</keyword>
<evidence type="ECO:0000256" key="3">
    <source>
        <dbReference type="ARBA" id="ARBA00022475"/>
    </source>
</evidence>
<keyword evidence="7 8" id="KW-0472">Membrane</keyword>
<keyword evidence="3" id="KW-1003">Cell membrane</keyword>
<gene>
    <name evidence="10" type="ORF">FS935_01795</name>
</gene>
<dbReference type="PANTHER" id="PTHR43357:SF4">
    <property type="entry name" value="INNER MEMBRANE ABC TRANSPORTER PERMEASE PROTEIN YDCV"/>
    <property type="match status" value="1"/>
</dbReference>
<keyword evidence="6 8" id="KW-1133">Transmembrane helix</keyword>
<evidence type="ECO:0000256" key="8">
    <source>
        <dbReference type="RuleBase" id="RU363032"/>
    </source>
</evidence>
<evidence type="ECO:0000259" key="9">
    <source>
        <dbReference type="PROSITE" id="PS50928"/>
    </source>
</evidence>
<feature type="transmembrane region" description="Helical" evidence="8">
    <location>
        <begin position="418"/>
        <end position="439"/>
    </location>
</feature>
<feature type="transmembrane region" description="Helical" evidence="8">
    <location>
        <begin position="92"/>
        <end position="109"/>
    </location>
</feature>
<evidence type="ECO:0000256" key="2">
    <source>
        <dbReference type="ARBA" id="ARBA00022448"/>
    </source>
</evidence>
<accession>A0A5C6W928</accession>
<feature type="domain" description="ABC transmembrane type-1" evidence="9">
    <location>
        <begin position="355"/>
        <end position="543"/>
    </location>
</feature>
<reference evidence="10 11" key="1">
    <citation type="journal article" date="2005" name="Int. J. Syst. Evol. Microbiol.">
        <title>Bacillus litoralis sp. nov., isolated from a tidal flat of the Yellow Sea in Korea.</title>
        <authorList>
            <person name="Yoon J.H."/>
            <person name="Oh T.K."/>
        </authorList>
    </citation>
    <scope>NUCLEOTIDE SEQUENCE [LARGE SCALE GENOMIC DNA]</scope>
    <source>
        <strain evidence="10 11">SW-211</strain>
    </source>
</reference>
<feature type="transmembrane region" description="Helical" evidence="8">
    <location>
        <begin position="393"/>
        <end position="412"/>
    </location>
</feature>
<dbReference type="Proteomes" id="UP000321363">
    <property type="component" value="Unassembled WGS sequence"/>
</dbReference>
<keyword evidence="2 8" id="KW-0813">Transport</keyword>
<dbReference type="AlphaFoldDB" id="A0A5C6W928"/>
<dbReference type="RefSeq" id="WP_146945811.1">
    <property type="nucleotide sequence ID" value="NZ_VOQF01000001.1"/>
</dbReference>
<feature type="transmembrane region" description="Helical" evidence="8">
    <location>
        <begin position="12"/>
        <end position="33"/>
    </location>
</feature>
<feature type="transmembrane region" description="Helical" evidence="8">
    <location>
        <begin position="254"/>
        <end position="274"/>
    </location>
</feature>
<keyword evidence="5 8" id="KW-0812">Transmembrane</keyword>
<feature type="transmembrane region" description="Helical" evidence="8">
    <location>
        <begin position="351"/>
        <end position="372"/>
    </location>
</feature>
<organism evidence="10 11">
    <name type="scientific">Metabacillus litoralis</name>
    <dbReference type="NCBI Taxonomy" id="152268"/>
    <lineage>
        <taxon>Bacteria</taxon>
        <taxon>Bacillati</taxon>
        <taxon>Bacillota</taxon>
        <taxon>Bacilli</taxon>
        <taxon>Bacillales</taxon>
        <taxon>Bacillaceae</taxon>
        <taxon>Metabacillus</taxon>
    </lineage>
</organism>
<evidence type="ECO:0000256" key="4">
    <source>
        <dbReference type="ARBA" id="ARBA00022519"/>
    </source>
</evidence>
<comment type="caution">
    <text evidence="10">The sequence shown here is derived from an EMBL/GenBank/DDBJ whole genome shotgun (WGS) entry which is preliminary data.</text>
</comment>
<dbReference type="Gene3D" id="1.10.3720.10">
    <property type="entry name" value="MetI-like"/>
    <property type="match status" value="2"/>
</dbReference>
<dbReference type="PROSITE" id="PS50928">
    <property type="entry name" value="ABC_TM1"/>
    <property type="match status" value="2"/>
</dbReference>
<dbReference type="InterPro" id="IPR035906">
    <property type="entry name" value="MetI-like_sf"/>
</dbReference>
<dbReference type="GO" id="GO:0005886">
    <property type="term" value="C:plasma membrane"/>
    <property type="evidence" value="ECO:0007669"/>
    <property type="project" value="UniProtKB-SubCell"/>
</dbReference>
<dbReference type="GO" id="GO:0055085">
    <property type="term" value="P:transmembrane transport"/>
    <property type="evidence" value="ECO:0007669"/>
    <property type="project" value="InterPro"/>
</dbReference>
<proteinExistence type="inferred from homology"/>
<dbReference type="InterPro" id="IPR000515">
    <property type="entry name" value="MetI-like"/>
</dbReference>
<evidence type="ECO:0000313" key="10">
    <source>
        <dbReference type="EMBL" id="TXC92950.1"/>
    </source>
</evidence>
<feature type="transmembrane region" description="Helical" evidence="8">
    <location>
        <begin position="198"/>
        <end position="217"/>
    </location>
</feature>
<comment type="subcellular location">
    <subcellularLocation>
        <location evidence="1">Cell inner membrane</location>
        <topology evidence="1">Multi-pass membrane protein</topology>
    </subcellularLocation>
    <subcellularLocation>
        <location evidence="8">Cell membrane</location>
        <topology evidence="8">Multi-pass membrane protein</topology>
    </subcellularLocation>
</comment>
<name>A0A5C6W928_9BACI</name>
<evidence type="ECO:0000256" key="5">
    <source>
        <dbReference type="ARBA" id="ARBA00022692"/>
    </source>
</evidence>
<feature type="transmembrane region" description="Helical" evidence="8">
    <location>
        <begin position="60"/>
        <end position="80"/>
    </location>
</feature>
<comment type="similarity">
    <text evidence="8">Belongs to the binding-protein-dependent transport system permease family.</text>
</comment>
<evidence type="ECO:0000256" key="7">
    <source>
        <dbReference type="ARBA" id="ARBA00023136"/>
    </source>
</evidence>
<protein>
    <submittedName>
        <fullName evidence="10">ABC transporter permease subunit</fullName>
    </submittedName>
</protein>
<dbReference type="SUPFAM" id="SSF161098">
    <property type="entry name" value="MetI-like"/>
    <property type="match status" value="2"/>
</dbReference>
<feature type="domain" description="ABC transmembrane type-1" evidence="9">
    <location>
        <begin position="56"/>
        <end position="275"/>
    </location>
</feature>
<sequence>MKWFKRSKHYLLLTPALLIAISLTGFGLVMAFLESIQYKETPSFRLYKELLTDAQFIDSFFYSVRITLISTLVSILIGLGAVKVSYPLLKKFVPRLIAWLPMLFPHFIWGYMVYLLLSQTGFFSSVLSMIGLINGSNDFPIIMKDSYGLGIILTYIGKEVPFVILMLQPVYEQLSYNQKELVYTLGGSRWAVFQHVEWPYVFPVIIEIFFILFSFILSSYEVPALLGVTYPKMLSVLSYDWFYGSDWTQQPYAFALMTLTTITILLIVLIVLFLTKKHRRHLSQTEGSNNVIPKIRKSSAIIFVLLCFTTILPILLLIVTSFVKTWNYGELIPTEFSLRAWELLLSHETQIAQAIFTSIGIGLCVVLLNIVIGTPAAKIMAFYEFKGKTTIASILLAPILIPTLLVAMGLHLSFIRLGLANTIIGVVIVHLLPTLPYTIKILRAAFERIGKKQEEIAISLGAKTFKSFYSIYLPQLLPSYRSTVFLVTVISLGQYLLTALIGGGNVTTLAILYFPFFQSADDAMIASFSLLFIFVPIVIWFIIELFLKLTTKRTRW</sequence>
<dbReference type="PANTHER" id="PTHR43357">
    <property type="entry name" value="INNER MEMBRANE ABC TRANSPORTER PERMEASE PROTEIN YDCV"/>
    <property type="match status" value="1"/>
</dbReference>
<feature type="transmembrane region" description="Helical" evidence="8">
    <location>
        <begin position="300"/>
        <end position="323"/>
    </location>
</feature>
<dbReference type="CDD" id="cd06261">
    <property type="entry name" value="TM_PBP2"/>
    <property type="match status" value="2"/>
</dbReference>
<feature type="transmembrane region" description="Helical" evidence="8">
    <location>
        <begin position="523"/>
        <end position="547"/>
    </location>
</feature>
<feature type="transmembrane region" description="Helical" evidence="8">
    <location>
        <begin position="147"/>
        <end position="167"/>
    </location>
</feature>
<dbReference type="Pfam" id="PF00528">
    <property type="entry name" value="BPD_transp_1"/>
    <property type="match status" value="2"/>
</dbReference>